<gene>
    <name evidence="13" type="primary">LOC111122503</name>
</gene>
<reference evidence="13" key="1">
    <citation type="submission" date="2025-08" db="UniProtKB">
        <authorList>
            <consortium name="RefSeq"/>
        </authorList>
    </citation>
    <scope>IDENTIFICATION</scope>
    <source>
        <tissue evidence="13">Whole sample</tissue>
    </source>
</reference>
<evidence type="ECO:0000256" key="3">
    <source>
        <dbReference type="ARBA" id="ARBA00006940"/>
    </source>
</evidence>
<keyword evidence="6" id="KW-0498">Mitosis</keyword>
<evidence type="ECO:0000256" key="11">
    <source>
        <dbReference type="ARBA" id="ARBA00045696"/>
    </source>
</evidence>
<organism evidence="12 13">
    <name type="scientific">Crassostrea virginica</name>
    <name type="common">Eastern oyster</name>
    <dbReference type="NCBI Taxonomy" id="6565"/>
    <lineage>
        <taxon>Eukaryota</taxon>
        <taxon>Metazoa</taxon>
        <taxon>Spiralia</taxon>
        <taxon>Lophotrochozoa</taxon>
        <taxon>Mollusca</taxon>
        <taxon>Bivalvia</taxon>
        <taxon>Autobranchia</taxon>
        <taxon>Pteriomorphia</taxon>
        <taxon>Ostreida</taxon>
        <taxon>Ostreoidea</taxon>
        <taxon>Ostreidae</taxon>
        <taxon>Crassostrea</taxon>
    </lineage>
</organism>
<keyword evidence="12" id="KW-1185">Reference proteome</keyword>
<accession>A0A8B8CVU0</accession>
<keyword evidence="5" id="KW-0132">Cell division</keyword>
<evidence type="ECO:0000256" key="1">
    <source>
        <dbReference type="ARBA" id="ARBA00004123"/>
    </source>
</evidence>
<comment type="function">
    <text evidence="11">Component of the anaphase promoting complex/cyclosome (APC/C), a cell cycle-regulated E3 ubiquitin ligase that controls progression through mitosis and the G1 phase of the cell cycle. The APC/C complex acts by mediating ubiquitination and subsequent degradation of target proteins: it mainly mediates the formation of 'Lys-11'-linked polyubiquitin chains and, to a lower extent, the formation of 'Lys-48'- and 'Lys-63'-linked polyubiquitin chains. The APC/C complex catalyzes assembly of branched 'Lys-11'-/'Lys-48'-linked branched ubiquitin chains on target proteins.</text>
</comment>
<proteinExistence type="inferred from homology"/>
<evidence type="ECO:0000256" key="8">
    <source>
        <dbReference type="ARBA" id="ARBA00023242"/>
    </source>
</evidence>
<dbReference type="GeneID" id="111122503"/>
<protein>
    <recommendedName>
        <fullName evidence="4">Anaphase-promoting complex subunit 13</fullName>
    </recommendedName>
    <alternativeName>
        <fullName evidence="10">Cyclosome subunit 13</fullName>
    </alternativeName>
</protein>
<dbReference type="InterPro" id="IPR008401">
    <property type="entry name" value="Apc13"/>
</dbReference>
<sequence length="75" mass="8596">MDSQVARDGRLMELVDEKWRDDKLPMEEVAVPQMELPEIEPDNGPTNETLKEQEQKWSDLALSALHDQPPTTANH</sequence>
<dbReference type="OrthoDB" id="25675at2759"/>
<evidence type="ECO:0000256" key="4">
    <source>
        <dbReference type="ARBA" id="ARBA00013935"/>
    </source>
</evidence>
<dbReference type="PANTHER" id="PTHR28672">
    <property type="entry name" value="ANAPHASE-PROMOTING COMPLEX SUBUNIT 13"/>
    <property type="match status" value="1"/>
</dbReference>
<dbReference type="GO" id="GO:0051301">
    <property type="term" value="P:cell division"/>
    <property type="evidence" value="ECO:0007669"/>
    <property type="project" value="UniProtKB-KW"/>
</dbReference>
<comment type="similarity">
    <text evidence="3">Belongs to the APC13 family.</text>
</comment>
<dbReference type="AlphaFoldDB" id="A0A8B8CVU0"/>
<keyword evidence="9" id="KW-0131">Cell cycle</keyword>
<evidence type="ECO:0000313" key="13">
    <source>
        <dbReference type="RefSeq" id="XP_022319987.1"/>
    </source>
</evidence>
<dbReference type="Pfam" id="PF05839">
    <property type="entry name" value="Apc13p"/>
    <property type="match status" value="1"/>
</dbReference>
<dbReference type="Proteomes" id="UP000694844">
    <property type="component" value="Chromosome 3"/>
</dbReference>
<evidence type="ECO:0000256" key="6">
    <source>
        <dbReference type="ARBA" id="ARBA00022776"/>
    </source>
</evidence>
<evidence type="ECO:0000256" key="2">
    <source>
        <dbReference type="ARBA" id="ARBA00004906"/>
    </source>
</evidence>
<dbReference type="RefSeq" id="XP_022319987.1">
    <property type="nucleotide sequence ID" value="XM_022464279.1"/>
</dbReference>
<dbReference type="GO" id="GO:0005680">
    <property type="term" value="C:anaphase-promoting complex"/>
    <property type="evidence" value="ECO:0007669"/>
    <property type="project" value="InterPro"/>
</dbReference>
<name>A0A8B8CVU0_CRAVI</name>
<evidence type="ECO:0000256" key="5">
    <source>
        <dbReference type="ARBA" id="ARBA00022618"/>
    </source>
</evidence>
<comment type="subcellular location">
    <subcellularLocation>
        <location evidence="1">Nucleus</location>
    </subcellularLocation>
</comment>
<evidence type="ECO:0000313" key="12">
    <source>
        <dbReference type="Proteomes" id="UP000694844"/>
    </source>
</evidence>
<evidence type="ECO:0000256" key="10">
    <source>
        <dbReference type="ARBA" id="ARBA00031338"/>
    </source>
</evidence>
<comment type="pathway">
    <text evidence="2">Protein modification; protein ubiquitination.</text>
</comment>
<evidence type="ECO:0000256" key="7">
    <source>
        <dbReference type="ARBA" id="ARBA00022786"/>
    </source>
</evidence>
<evidence type="ECO:0000256" key="9">
    <source>
        <dbReference type="ARBA" id="ARBA00023306"/>
    </source>
</evidence>
<dbReference type="PANTHER" id="PTHR28672:SF1">
    <property type="entry name" value="ANAPHASE-PROMOTING COMPLEX SUBUNIT 13"/>
    <property type="match status" value="1"/>
</dbReference>
<dbReference type="GO" id="GO:0070979">
    <property type="term" value="P:protein K11-linked ubiquitination"/>
    <property type="evidence" value="ECO:0007669"/>
    <property type="project" value="TreeGrafter"/>
</dbReference>
<keyword evidence="8" id="KW-0539">Nucleus</keyword>
<keyword evidence="7" id="KW-0833">Ubl conjugation pathway</keyword>